<feature type="region of interest" description="Disordered" evidence="1">
    <location>
        <begin position="93"/>
        <end position="116"/>
    </location>
</feature>
<protein>
    <submittedName>
        <fullName evidence="2">Uncharacterized protein</fullName>
    </submittedName>
</protein>
<proteinExistence type="predicted"/>
<dbReference type="AlphaFoldDB" id="A0AAN9IQD6"/>
<reference evidence="2 3" key="1">
    <citation type="submission" date="2024-01" db="EMBL/GenBank/DDBJ databases">
        <title>The genomes of 5 underutilized Papilionoideae crops provide insights into root nodulation and disease resistance.</title>
        <authorList>
            <person name="Yuan L."/>
        </authorList>
    </citation>
    <scope>NUCLEOTIDE SEQUENCE [LARGE SCALE GENOMIC DNA]</scope>
    <source>
        <strain evidence="2">LY-2023</strain>
        <tissue evidence="2">Leaf</tissue>
    </source>
</reference>
<comment type="caution">
    <text evidence="2">The sequence shown here is derived from an EMBL/GenBank/DDBJ whole genome shotgun (WGS) entry which is preliminary data.</text>
</comment>
<dbReference type="EMBL" id="JAYKXN010000005">
    <property type="protein sequence ID" value="KAK7284340.1"/>
    <property type="molecule type" value="Genomic_DNA"/>
</dbReference>
<evidence type="ECO:0000256" key="1">
    <source>
        <dbReference type="SAM" id="MobiDB-lite"/>
    </source>
</evidence>
<evidence type="ECO:0000313" key="2">
    <source>
        <dbReference type="EMBL" id="KAK7284340.1"/>
    </source>
</evidence>
<sequence>MTNTGSGSCGSVSDVYPLFFEARREKGLVMFVENYCEVMLISRCQVGCFILILLSVSVLNHQVLGARFVKEETEHAHALNKYAAWRKRFKNATNGGGSYTAVKRKVPSSPDPLHNR</sequence>
<name>A0AAN9IQD6_CLITE</name>
<gene>
    <name evidence="2" type="ORF">RJT34_19085</name>
</gene>
<organism evidence="2 3">
    <name type="scientific">Clitoria ternatea</name>
    <name type="common">Butterfly pea</name>
    <dbReference type="NCBI Taxonomy" id="43366"/>
    <lineage>
        <taxon>Eukaryota</taxon>
        <taxon>Viridiplantae</taxon>
        <taxon>Streptophyta</taxon>
        <taxon>Embryophyta</taxon>
        <taxon>Tracheophyta</taxon>
        <taxon>Spermatophyta</taxon>
        <taxon>Magnoliopsida</taxon>
        <taxon>eudicotyledons</taxon>
        <taxon>Gunneridae</taxon>
        <taxon>Pentapetalae</taxon>
        <taxon>rosids</taxon>
        <taxon>fabids</taxon>
        <taxon>Fabales</taxon>
        <taxon>Fabaceae</taxon>
        <taxon>Papilionoideae</taxon>
        <taxon>50 kb inversion clade</taxon>
        <taxon>NPAAA clade</taxon>
        <taxon>indigoferoid/millettioid clade</taxon>
        <taxon>Phaseoleae</taxon>
        <taxon>Clitoria</taxon>
    </lineage>
</organism>
<accession>A0AAN9IQD6</accession>
<keyword evidence="3" id="KW-1185">Reference proteome</keyword>
<evidence type="ECO:0000313" key="3">
    <source>
        <dbReference type="Proteomes" id="UP001359559"/>
    </source>
</evidence>
<dbReference type="Proteomes" id="UP001359559">
    <property type="component" value="Unassembled WGS sequence"/>
</dbReference>